<dbReference type="Proteomes" id="UP001597545">
    <property type="component" value="Unassembled WGS sequence"/>
</dbReference>
<organism evidence="1 2">
    <name type="scientific">Sphingobacterium suaedae</name>
    <dbReference type="NCBI Taxonomy" id="1686402"/>
    <lineage>
        <taxon>Bacteria</taxon>
        <taxon>Pseudomonadati</taxon>
        <taxon>Bacteroidota</taxon>
        <taxon>Sphingobacteriia</taxon>
        <taxon>Sphingobacteriales</taxon>
        <taxon>Sphingobacteriaceae</taxon>
        <taxon>Sphingobacterium</taxon>
    </lineage>
</organism>
<reference evidence="2" key="1">
    <citation type="journal article" date="2019" name="Int. J. Syst. Evol. Microbiol.">
        <title>The Global Catalogue of Microorganisms (GCM) 10K type strain sequencing project: providing services to taxonomists for standard genome sequencing and annotation.</title>
        <authorList>
            <consortium name="The Broad Institute Genomics Platform"/>
            <consortium name="The Broad Institute Genome Sequencing Center for Infectious Disease"/>
            <person name="Wu L."/>
            <person name="Ma J."/>
        </authorList>
    </citation>
    <scope>NUCLEOTIDE SEQUENCE [LARGE SCALE GENOMIC DNA]</scope>
    <source>
        <strain evidence="2">KCTC 42662</strain>
    </source>
</reference>
<keyword evidence="2" id="KW-1185">Reference proteome</keyword>
<proteinExistence type="predicted"/>
<gene>
    <name evidence="1" type="ORF">ACFSR5_10660</name>
</gene>
<evidence type="ECO:0000313" key="2">
    <source>
        <dbReference type="Proteomes" id="UP001597545"/>
    </source>
</evidence>
<accession>A0ABW5KHN5</accession>
<dbReference type="EMBL" id="JBHULR010000004">
    <property type="protein sequence ID" value="MFD2548104.1"/>
    <property type="molecule type" value="Genomic_DNA"/>
</dbReference>
<name>A0ABW5KHN5_9SPHI</name>
<evidence type="ECO:0000313" key="1">
    <source>
        <dbReference type="EMBL" id="MFD2548104.1"/>
    </source>
</evidence>
<sequence>MELQGAKEPFDLEIGDTVYSVFPEEKDVFIVFKEGEEYVKIIRDTENAWLKLHPETELPLFGMDEEVNLIGQKINEELGNA</sequence>
<comment type="caution">
    <text evidence="1">The sequence shown here is derived from an EMBL/GenBank/DDBJ whole genome shotgun (WGS) entry which is preliminary data.</text>
</comment>
<protein>
    <recommendedName>
        <fullName evidence="3">Transcriptional regulator</fullName>
    </recommendedName>
</protein>
<dbReference type="RefSeq" id="WP_380903545.1">
    <property type="nucleotide sequence ID" value="NZ_JBHUEG010000001.1"/>
</dbReference>
<evidence type="ECO:0008006" key="3">
    <source>
        <dbReference type="Google" id="ProtNLM"/>
    </source>
</evidence>